<evidence type="ECO:0000259" key="2">
    <source>
        <dbReference type="Pfam" id="PF13360"/>
    </source>
</evidence>
<reference evidence="3 4" key="1">
    <citation type="submission" date="2020-12" db="EMBL/GenBank/DDBJ databases">
        <title>Metabolic potential, ecology and presence of endohyphal bacteria is reflected in genomic diversity of Mucoromycotina.</title>
        <authorList>
            <person name="Muszewska A."/>
            <person name="Okrasinska A."/>
            <person name="Steczkiewicz K."/>
            <person name="Drgas O."/>
            <person name="Orlowska M."/>
            <person name="Perlinska-Lenart U."/>
            <person name="Aleksandrzak-Piekarczyk T."/>
            <person name="Szatraj K."/>
            <person name="Zielenkiewicz U."/>
            <person name="Pilsyk S."/>
            <person name="Malc E."/>
            <person name="Mieczkowski P."/>
            <person name="Kruszewska J.S."/>
            <person name="Biernat P."/>
            <person name="Pawlowska J."/>
        </authorList>
    </citation>
    <scope>NUCLEOTIDE SEQUENCE [LARGE SCALE GENOMIC DNA]</scope>
    <source>
        <strain evidence="3 4">CBS 142.35</strain>
    </source>
</reference>
<dbReference type="InterPro" id="IPR015943">
    <property type="entry name" value="WD40/YVTN_repeat-like_dom_sf"/>
</dbReference>
<dbReference type="Gene3D" id="2.130.10.10">
    <property type="entry name" value="YVTN repeat-like/Quinoprotein amine dehydrogenase"/>
    <property type="match status" value="2"/>
</dbReference>
<accession>A0A8H7S9M2</accession>
<dbReference type="InterPro" id="IPR002372">
    <property type="entry name" value="PQQ_rpt_dom"/>
</dbReference>
<protein>
    <recommendedName>
        <fullName evidence="2">Pyrrolo-quinoline quinone repeat domain-containing protein</fullName>
    </recommendedName>
</protein>
<dbReference type="InterPro" id="IPR011047">
    <property type="entry name" value="Quinoprotein_ADH-like_sf"/>
</dbReference>
<keyword evidence="4" id="KW-1185">Reference proteome</keyword>
<feature type="region of interest" description="Disordered" evidence="1">
    <location>
        <begin position="116"/>
        <end position="157"/>
    </location>
</feature>
<feature type="domain" description="Pyrrolo-quinoline quinone repeat" evidence="2">
    <location>
        <begin position="204"/>
        <end position="279"/>
    </location>
</feature>
<dbReference type="PANTHER" id="PTHR34512">
    <property type="entry name" value="CELL SURFACE PROTEIN"/>
    <property type="match status" value="1"/>
</dbReference>
<dbReference type="SUPFAM" id="SSF50998">
    <property type="entry name" value="Quinoprotein alcohol dehydrogenase-like"/>
    <property type="match status" value="1"/>
</dbReference>
<feature type="compositionally biased region" description="Pro residues" evidence="1">
    <location>
        <begin position="137"/>
        <end position="153"/>
    </location>
</feature>
<comment type="caution">
    <text evidence="3">The sequence shown here is derived from an EMBL/GenBank/DDBJ whole genome shotgun (WGS) entry which is preliminary data.</text>
</comment>
<dbReference type="SMART" id="SM00564">
    <property type="entry name" value="PQQ"/>
    <property type="match status" value="3"/>
</dbReference>
<sequence>MDYCNDSDSESFQGREFTNPFTRSDILVCATHGKIYAVHKGTGARIWRSDFPKGSSSLFSVGSMGGIVSIFITDQDDLIIASSGKAACLDLYTGAEKWVNKMKGLGHEEVGITCTTSHVHNPQNNGSSRPHSGYGAAPPPSGYPPHGGCPPPSSTIYPPQGVYPPLQHFSYPQQGGYAPPSGYPPYQHPGNDPPGYYNHSQHTMAQRQVLILGTGGHVLAIDVKNGLELWRFDCPKGGSKIPSTLVDPQGTLVYVGCGTRLYCLDVMNGNLKWKVKISNSMSGLDYMTMATVWSSRLAAEAHTSFNQCPSAQKESVARMSHAADAVGSAVGGA</sequence>
<dbReference type="Pfam" id="PF13360">
    <property type="entry name" value="PQQ_2"/>
    <property type="match status" value="2"/>
</dbReference>
<dbReference type="AlphaFoldDB" id="A0A8H7S9M2"/>
<evidence type="ECO:0000313" key="3">
    <source>
        <dbReference type="EMBL" id="KAG2224008.1"/>
    </source>
</evidence>
<dbReference type="OrthoDB" id="408177at2759"/>
<dbReference type="PANTHER" id="PTHR34512:SF30">
    <property type="entry name" value="OUTER MEMBRANE PROTEIN ASSEMBLY FACTOR BAMB"/>
    <property type="match status" value="1"/>
</dbReference>
<feature type="domain" description="Pyrrolo-quinoline quinone repeat" evidence="2">
    <location>
        <begin position="32"/>
        <end position="107"/>
    </location>
</feature>
<organism evidence="3 4">
    <name type="scientific">Circinella minor</name>
    <dbReference type="NCBI Taxonomy" id="1195481"/>
    <lineage>
        <taxon>Eukaryota</taxon>
        <taxon>Fungi</taxon>
        <taxon>Fungi incertae sedis</taxon>
        <taxon>Mucoromycota</taxon>
        <taxon>Mucoromycotina</taxon>
        <taxon>Mucoromycetes</taxon>
        <taxon>Mucorales</taxon>
        <taxon>Lichtheimiaceae</taxon>
        <taxon>Circinella</taxon>
    </lineage>
</organism>
<proteinExistence type="predicted"/>
<evidence type="ECO:0000256" key="1">
    <source>
        <dbReference type="SAM" id="MobiDB-lite"/>
    </source>
</evidence>
<dbReference type="InterPro" id="IPR018391">
    <property type="entry name" value="PQQ_b-propeller_rpt"/>
</dbReference>
<name>A0A8H7S9M2_9FUNG</name>
<dbReference type="EMBL" id="JAEPRB010000050">
    <property type="protein sequence ID" value="KAG2224008.1"/>
    <property type="molecule type" value="Genomic_DNA"/>
</dbReference>
<dbReference type="Proteomes" id="UP000646827">
    <property type="component" value="Unassembled WGS sequence"/>
</dbReference>
<evidence type="ECO:0000313" key="4">
    <source>
        <dbReference type="Proteomes" id="UP000646827"/>
    </source>
</evidence>
<feature type="compositionally biased region" description="Polar residues" evidence="1">
    <location>
        <begin position="116"/>
        <end position="129"/>
    </location>
</feature>
<gene>
    <name evidence="3" type="ORF">INT45_009594</name>
</gene>